<gene>
    <name evidence="2" type="ORF">L596_002331</name>
</gene>
<protein>
    <submittedName>
        <fullName evidence="2">Uncharacterized protein</fullName>
    </submittedName>
</protein>
<feature type="compositionally biased region" description="Basic residues" evidence="1">
    <location>
        <begin position="13"/>
        <end position="26"/>
    </location>
</feature>
<proteinExistence type="predicted"/>
<dbReference type="Proteomes" id="UP000298663">
    <property type="component" value="Unassembled WGS sequence"/>
</dbReference>
<evidence type="ECO:0000313" key="3">
    <source>
        <dbReference type="Proteomes" id="UP000298663"/>
    </source>
</evidence>
<dbReference type="EMBL" id="AZBU02000001">
    <property type="protein sequence ID" value="TMS34816.1"/>
    <property type="molecule type" value="Genomic_DNA"/>
</dbReference>
<reference evidence="2 3" key="1">
    <citation type="journal article" date="2015" name="Genome Biol.">
        <title>Comparative genomics of Steinernema reveals deeply conserved gene regulatory networks.</title>
        <authorList>
            <person name="Dillman A.R."/>
            <person name="Macchietto M."/>
            <person name="Porter C.F."/>
            <person name="Rogers A."/>
            <person name="Williams B."/>
            <person name="Antoshechkin I."/>
            <person name="Lee M.M."/>
            <person name="Goodwin Z."/>
            <person name="Lu X."/>
            <person name="Lewis E.E."/>
            <person name="Goodrich-Blair H."/>
            <person name="Stock S.P."/>
            <person name="Adams B.J."/>
            <person name="Sternberg P.W."/>
            <person name="Mortazavi A."/>
        </authorList>
    </citation>
    <scope>NUCLEOTIDE SEQUENCE [LARGE SCALE GENOMIC DNA]</scope>
    <source>
        <strain evidence="2 3">ALL</strain>
    </source>
</reference>
<sequence length="158" mass="18268">MTTVGKQRTTKDNKRRQPRFPSKRRTIGFPNDNNPNVAVSVPNKEKNPNVSQTSLGPAFSVWFECLRVGSVIVNRDQLYKVYAASRHTLAYYLEVVVEYHVVYSFTTKYNTIWRRKVRNGQIALGHLVLHVREIPEANEDTVISRPLNPTWKTRKIAD</sequence>
<feature type="region of interest" description="Disordered" evidence="1">
    <location>
        <begin position="1"/>
        <end position="35"/>
    </location>
</feature>
<dbReference type="AlphaFoldDB" id="A0A4U8UPA1"/>
<name>A0A4U8UPA1_STECR</name>
<evidence type="ECO:0000313" key="2">
    <source>
        <dbReference type="EMBL" id="TMS34816.1"/>
    </source>
</evidence>
<accession>A0A4U8UPA1</accession>
<keyword evidence="3" id="KW-1185">Reference proteome</keyword>
<organism evidence="2 3">
    <name type="scientific">Steinernema carpocapsae</name>
    <name type="common">Entomopathogenic nematode</name>
    <dbReference type="NCBI Taxonomy" id="34508"/>
    <lineage>
        <taxon>Eukaryota</taxon>
        <taxon>Metazoa</taxon>
        <taxon>Ecdysozoa</taxon>
        <taxon>Nematoda</taxon>
        <taxon>Chromadorea</taxon>
        <taxon>Rhabditida</taxon>
        <taxon>Tylenchina</taxon>
        <taxon>Panagrolaimomorpha</taxon>
        <taxon>Strongyloidoidea</taxon>
        <taxon>Steinernematidae</taxon>
        <taxon>Steinernema</taxon>
    </lineage>
</organism>
<reference evidence="2 3" key="2">
    <citation type="journal article" date="2019" name="G3 (Bethesda)">
        <title>Hybrid Assembly of the Genome of the Entomopathogenic Nematode Steinernema carpocapsae Identifies the X-Chromosome.</title>
        <authorList>
            <person name="Serra L."/>
            <person name="Macchietto M."/>
            <person name="Macias-Munoz A."/>
            <person name="McGill C.J."/>
            <person name="Rodriguez I.M."/>
            <person name="Rodriguez B."/>
            <person name="Murad R."/>
            <person name="Mortazavi A."/>
        </authorList>
    </citation>
    <scope>NUCLEOTIDE SEQUENCE [LARGE SCALE GENOMIC DNA]</scope>
    <source>
        <strain evidence="2 3">ALL</strain>
    </source>
</reference>
<comment type="caution">
    <text evidence="2">The sequence shown here is derived from an EMBL/GenBank/DDBJ whole genome shotgun (WGS) entry which is preliminary data.</text>
</comment>
<evidence type="ECO:0000256" key="1">
    <source>
        <dbReference type="SAM" id="MobiDB-lite"/>
    </source>
</evidence>